<comment type="caution">
    <text evidence="3">The sequence shown here is derived from an EMBL/GenBank/DDBJ whole genome shotgun (WGS) entry which is preliminary data.</text>
</comment>
<organism evidence="3 4">
    <name type="scientific">Caerostris darwini</name>
    <dbReference type="NCBI Taxonomy" id="1538125"/>
    <lineage>
        <taxon>Eukaryota</taxon>
        <taxon>Metazoa</taxon>
        <taxon>Ecdysozoa</taxon>
        <taxon>Arthropoda</taxon>
        <taxon>Chelicerata</taxon>
        <taxon>Arachnida</taxon>
        <taxon>Araneae</taxon>
        <taxon>Araneomorphae</taxon>
        <taxon>Entelegynae</taxon>
        <taxon>Araneoidea</taxon>
        <taxon>Araneidae</taxon>
        <taxon>Caerostris</taxon>
    </lineage>
</organism>
<dbReference type="InterPro" id="IPR005135">
    <property type="entry name" value="Endo/exonuclease/phosphatase"/>
</dbReference>
<proteinExistence type="predicted"/>
<gene>
    <name evidence="3" type="ORF">CDAR_424891</name>
</gene>
<dbReference type="SUPFAM" id="SSF56219">
    <property type="entry name" value="DNase I-like"/>
    <property type="match status" value="1"/>
</dbReference>
<dbReference type="GO" id="GO:0003824">
    <property type="term" value="F:catalytic activity"/>
    <property type="evidence" value="ECO:0007669"/>
    <property type="project" value="InterPro"/>
</dbReference>
<evidence type="ECO:0000313" key="3">
    <source>
        <dbReference type="EMBL" id="GIY77325.1"/>
    </source>
</evidence>
<name>A0AAV4W7G3_9ARAC</name>
<evidence type="ECO:0000256" key="1">
    <source>
        <dbReference type="SAM" id="Phobius"/>
    </source>
</evidence>
<dbReference type="Pfam" id="PF14529">
    <property type="entry name" value="Exo_endo_phos_2"/>
    <property type="match status" value="1"/>
</dbReference>
<reference evidence="3 4" key="1">
    <citation type="submission" date="2021-06" db="EMBL/GenBank/DDBJ databases">
        <title>Caerostris darwini draft genome.</title>
        <authorList>
            <person name="Kono N."/>
            <person name="Arakawa K."/>
        </authorList>
    </citation>
    <scope>NUCLEOTIDE SEQUENCE [LARGE SCALE GENOMIC DNA]</scope>
</reference>
<evidence type="ECO:0000259" key="2">
    <source>
        <dbReference type="Pfam" id="PF14529"/>
    </source>
</evidence>
<dbReference type="AlphaFoldDB" id="A0AAV4W7G3"/>
<protein>
    <recommendedName>
        <fullName evidence="2">Endonuclease/exonuclease/phosphatase domain-containing protein</fullName>
    </recommendedName>
</protein>
<keyword evidence="1" id="KW-0812">Transmembrane</keyword>
<dbReference type="Gene3D" id="3.60.10.10">
    <property type="entry name" value="Endonuclease/exonuclease/phosphatase"/>
    <property type="match status" value="1"/>
</dbReference>
<keyword evidence="1" id="KW-0472">Membrane</keyword>
<feature type="transmembrane region" description="Helical" evidence="1">
    <location>
        <begin position="86"/>
        <end position="105"/>
    </location>
</feature>
<dbReference type="InterPro" id="IPR036691">
    <property type="entry name" value="Endo/exonu/phosph_ase_sf"/>
</dbReference>
<accession>A0AAV4W7G3</accession>
<evidence type="ECO:0000313" key="4">
    <source>
        <dbReference type="Proteomes" id="UP001054837"/>
    </source>
</evidence>
<keyword evidence="4" id="KW-1185">Reference proteome</keyword>
<sequence length="111" mass="12657">MGDFNAHDQYLNCSTNRPKGNQLLKFANRIYLNTIAHTNPSTFGYNSTSIIDFLPIKNFLVPIYISSLSELNSDQNPVEVSFKYNYILPPEIVTLILIGHFLLIFSSFTNH</sequence>
<dbReference type="EMBL" id="BPLQ01014099">
    <property type="protein sequence ID" value="GIY77325.1"/>
    <property type="molecule type" value="Genomic_DNA"/>
</dbReference>
<dbReference type="Proteomes" id="UP001054837">
    <property type="component" value="Unassembled WGS sequence"/>
</dbReference>
<keyword evidence="1" id="KW-1133">Transmembrane helix</keyword>
<feature type="domain" description="Endonuclease/exonuclease/phosphatase" evidence="2">
    <location>
        <begin position="1"/>
        <end position="74"/>
    </location>
</feature>